<reference evidence="1 2" key="1">
    <citation type="submission" date="2019-03" db="EMBL/GenBank/DDBJ databases">
        <title>Draft genome sequences of novel Actinobacteria.</title>
        <authorList>
            <person name="Sahin N."/>
            <person name="Ay H."/>
            <person name="Saygin H."/>
        </authorList>
    </citation>
    <scope>NUCLEOTIDE SEQUENCE [LARGE SCALE GENOMIC DNA]</scope>
    <source>
        <strain evidence="1 2">H3C3</strain>
    </source>
</reference>
<comment type="caution">
    <text evidence="1">The sequence shown here is derived from an EMBL/GenBank/DDBJ whole genome shotgun (WGS) entry which is preliminary data.</text>
</comment>
<gene>
    <name evidence="1" type="ORF">E1298_01175</name>
</gene>
<name>A0A4R5CFD7_9ACTN</name>
<dbReference type="RefSeq" id="WP_131888838.1">
    <property type="nucleotide sequence ID" value="NZ_SMKU01000002.1"/>
</dbReference>
<evidence type="ECO:0000313" key="2">
    <source>
        <dbReference type="Proteomes" id="UP000294513"/>
    </source>
</evidence>
<keyword evidence="2" id="KW-1185">Reference proteome</keyword>
<protein>
    <submittedName>
        <fullName evidence="1">Uncharacterized protein</fullName>
    </submittedName>
</protein>
<dbReference type="AlphaFoldDB" id="A0A4R5CFD7"/>
<dbReference type="OrthoDB" id="9926376at2"/>
<organism evidence="1 2">
    <name type="scientific">Actinomadura rubrisoli</name>
    <dbReference type="NCBI Taxonomy" id="2530368"/>
    <lineage>
        <taxon>Bacteria</taxon>
        <taxon>Bacillati</taxon>
        <taxon>Actinomycetota</taxon>
        <taxon>Actinomycetes</taxon>
        <taxon>Streptosporangiales</taxon>
        <taxon>Thermomonosporaceae</taxon>
        <taxon>Actinomadura</taxon>
    </lineage>
</organism>
<evidence type="ECO:0000313" key="1">
    <source>
        <dbReference type="EMBL" id="TDD97676.1"/>
    </source>
</evidence>
<accession>A0A4R5CFD7</accession>
<sequence>MKIEIEFRPANGPAQTLYADLPPRDVEQLEADTTNPDRADDVVYIPSRVKKDGPTNEWMFRIGRIKIHRVS</sequence>
<dbReference type="EMBL" id="SMKU01000002">
    <property type="protein sequence ID" value="TDD97676.1"/>
    <property type="molecule type" value="Genomic_DNA"/>
</dbReference>
<proteinExistence type="predicted"/>
<dbReference type="Proteomes" id="UP000294513">
    <property type="component" value="Unassembled WGS sequence"/>
</dbReference>